<sequence length="211" mass="23732">WTTFDLLEMNSNEEEEGRSRASGSSTRRRKFFPALEELYVDYMENLVEWKGADQVRSTVGEAEADVFPMLRNFNIEGCPQLTALPCACKSLHVENCDNLTSIKTGYGTASRLTIARCPRLIRLGVNGQKCPLPCLEELSIDHCEGLTTISDKMFQSCRSLRSLSVMWCPNLASFSLNLQETPSLEDFASYHCPKLLPHSFKGFAFATSLRE</sequence>
<evidence type="ECO:0000313" key="2">
    <source>
        <dbReference type="Proteomes" id="UP000295252"/>
    </source>
</evidence>
<feature type="non-terminal residue" evidence="1">
    <location>
        <position position="1"/>
    </location>
</feature>
<dbReference type="PANTHER" id="PTHR34630">
    <property type="entry name" value="OS11G0677101 PROTEIN"/>
    <property type="match status" value="1"/>
</dbReference>
<reference evidence="2" key="1">
    <citation type="journal article" date="2014" name="Science">
        <title>The coffee genome provides insight into the convergent evolution of caffeine biosynthesis.</title>
        <authorList>
            <person name="Denoeud F."/>
            <person name="Carretero-Paulet L."/>
            <person name="Dereeper A."/>
            <person name="Droc G."/>
            <person name="Guyot R."/>
            <person name="Pietrella M."/>
            <person name="Zheng C."/>
            <person name="Alberti A."/>
            <person name="Anthony F."/>
            <person name="Aprea G."/>
            <person name="Aury J.M."/>
            <person name="Bento P."/>
            <person name="Bernard M."/>
            <person name="Bocs S."/>
            <person name="Campa C."/>
            <person name="Cenci A."/>
            <person name="Combes M.C."/>
            <person name="Crouzillat D."/>
            <person name="Da Silva C."/>
            <person name="Daddiego L."/>
            <person name="De Bellis F."/>
            <person name="Dussert S."/>
            <person name="Garsmeur O."/>
            <person name="Gayraud T."/>
            <person name="Guignon V."/>
            <person name="Jahn K."/>
            <person name="Jamilloux V."/>
            <person name="Joet T."/>
            <person name="Labadie K."/>
            <person name="Lan T."/>
            <person name="Leclercq J."/>
            <person name="Lepelley M."/>
            <person name="Leroy T."/>
            <person name="Li L.T."/>
            <person name="Librado P."/>
            <person name="Lopez L."/>
            <person name="Munoz A."/>
            <person name="Noel B."/>
            <person name="Pallavicini A."/>
            <person name="Perrotta G."/>
            <person name="Poncet V."/>
            <person name="Pot D."/>
            <person name="Priyono X."/>
            <person name="Rigoreau M."/>
            <person name="Rouard M."/>
            <person name="Rozas J."/>
            <person name="Tranchant-Dubreuil C."/>
            <person name="VanBuren R."/>
            <person name="Zhang Q."/>
            <person name="Andrade A.C."/>
            <person name="Argout X."/>
            <person name="Bertrand B."/>
            <person name="de Kochko A."/>
            <person name="Graziosi G."/>
            <person name="Henry R.J."/>
            <person name="Jayarama X."/>
            <person name="Ming R."/>
            <person name="Nagai C."/>
            <person name="Rounsley S."/>
            <person name="Sankoff D."/>
            <person name="Giuliano G."/>
            <person name="Albert V.A."/>
            <person name="Wincker P."/>
            <person name="Lashermes P."/>
        </authorList>
    </citation>
    <scope>NUCLEOTIDE SEQUENCE [LARGE SCALE GENOMIC DNA]</scope>
    <source>
        <strain evidence="2">cv. DH200-94</strain>
    </source>
</reference>
<evidence type="ECO:0000313" key="1">
    <source>
        <dbReference type="EMBL" id="CDP20094.1"/>
    </source>
</evidence>
<dbReference type="AlphaFoldDB" id="A0A068VHM4"/>
<dbReference type="InParanoid" id="A0A068VHM4"/>
<accession>A0A068VHM4</accession>
<dbReference type="InterPro" id="IPR032675">
    <property type="entry name" value="LRR_dom_sf"/>
</dbReference>
<dbReference type="Gene3D" id="3.80.10.10">
    <property type="entry name" value="Ribonuclease Inhibitor"/>
    <property type="match status" value="1"/>
</dbReference>
<dbReference type="PhylomeDB" id="A0A068VHM4"/>
<dbReference type="EMBL" id="HG739976">
    <property type="protein sequence ID" value="CDP20094.1"/>
    <property type="molecule type" value="Genomic_DNA"/>
</dbReference>
<dbReference type="STRING" id="49390.A0A068VHM4"/>
<dbReference type="SUPFAM" id="SSF52058">
    <property type="entry name" value="L domain-like"/>
    <property type="match status" value="1"/>
</dbReference>
<dbReference type="Gramene" id="CDP20094">
    <property type="protein sequence ID" value="CDP20094"/>
    <property type="gene ID" value="GSCOC_T00009841001"/>
</dbReference>
<dbReference type="Proteomes" id="UP000295252">
    <property type="component" value="Unassembled WGS sequence"/>
</dbReference>
<gene>
    <name evidence="1" type="ORF">GSCOC_T00009841001</name>
</gene>
<proteinExistence type="predicted"/>
<organism evidence="1 2">
    <name type="scientific">Coffea canephora</name>
    <name type="common">Robusta coffee</name>
    <dbReference type="NCBI Taxonomy" id="49390"/>
    <lineage>
        <taxon>Eukaryota</taxon>
        <taxon>Viridiplantae</taxon>
        <taxon>Streptophyta</taxon>
        <taxon>Embryophyta</taxon>
        <taxon>Tracheophyta</taxon>
        <taxon>Spermatophyta</taxon>
        <taxon>Magnoliopsida</taxon>
        <taxon>eudicotyledons</taxon>
        <taxon>Gunneridae</taxon>
        <taxon>Pentapetalae</taxon>
        <taxon>asterids</taxon>
        <taxon>lamiids</taxon>
        <taxon>Gentianales</taxon>
        <taxon>Rubiaceae</taxon>
        <taxon>Ixoroideae</taxon>
        <taxon>Gardenieae complex</taxon>
        <taxon>Bertiereae - Coffeeae clade</taxon>
        <taxon>Coffeeae</taxon>
        <taxon>Coffea</taxon>
    </lineage>
</organism>
<name>A0A068VHM4_COFCA</name>
<keyword evidence="2" id="KW-1185">Reference proteome</keyword>
<protein>
    <submittedName>
        <fullName evidence="1">DH200=94 genomic scaffold, scaffold_892</fullName>
    </submittedName>
</protein>
<dbReference type="PANTHER" id="PTHR34630:SF100">
    <property type="entry name" value="OS02G0118900 PROTEIN"/>
    <property type="match status" value="1"/>
</dbReference>